<name>A0A6S6TRE6_9BACT</name>
<evidence type="ECO:0000313" key="1">
    <source>
        <dbReference type="EMBL" id="CAA6823412.1"/>
    </source>
</evidence>
<gene>
    <name evidence="1" type="ORF">HELGO_WM57583</name>
</gene>
<sequence length="523" mass="57085">MKNLTTLSLITIAILGLNGCGEDATKSTNNEVNETKEIASNLIEESASNNIENKAKLETTVSASIETSMDILTENQMNEEDAKEQSIASVASALSDLKLDELLSHVTIECGEEQSCIDEAYTSLSTPLTLEKEEAYALAQEFRGETKGLVNDKLVQSFSCEANEVRTVQHYGIEDLFNTNNGAETANPSSSILNTAWISNYPYPVTGYDETSNDRIFADSISNLPSNITKGMFYIGFKSNGSSLQANDTFKIGDYANANKFNTRLDSFDSTWTNVQVNNSNPTTDIYYNDFSNIHLTTGNLLTLANSNNGFDVVVEDDTAVDFITVATCSEPEPVQEIEAVLNKFECNEKEGKLFQVRGGTVDAFDPSSDQVTVVSSNFLGRANPYAITEYDATSYDRHILDTLALPTGTITKAEFSIGYKALNSSLVANDTVYIGKYGSEHAGGRYILHPSTSTPNATEPLWLASSISNGETVRTVNLANISTSTGTNMLNWIQGKSEFEVRVEDDTSVDFTQLNLCVVEKE</sequence>
<dbReference type="EMBL" id="CACVAR010000352">
    <property type="protein sequence ID" value="CAA6823412.1"/>
    <property type="molecule type" value="Genomic_DNA"/>
</dbReference>
<organism evidence="1">
    <name type="scientific">uncultured Sulfurovum sp</name>
    <dbReference type="NCBI Taxonomy" id="269237"/>
    <lineage>
        <taxon>Bacteria</taxon>
        <taxon>Pseudomonadati</taxon>
        <taxon>Campylobacterota</taxon>
        <taxon>Epsilonproteobacteria</taxon>
        <taxon>Campylobacterales</taxon>
        <taxon>Sulfurovaceae</taxon>
        <taxon>Sulfurovum</taxon>
        <taxon>environmental samples</taxon>
    </lineage>
</organism>
<dbReference type="AlphaFoldDB" id="A0A6S6TRE6"/>
<reference evidence="1" key="1">
    <citation type="submission" date="2020-01" db="EMBL/GenBank/DDBJ databases">
        <authorList>
            <person name="Meier V. D."/>
            <person name="Meier V D."/>
        </authorList>
    </citation>
    <scope>NUCLEOTIDE SEQUENCE</scope>
    <source>
        <strain evidence="1">HLG_WM_MAG_03</strain>
    </source>
</reference>
<accession>A0A6S6TRE6</accession>
<proteinExistence type="predicted"/>
<protein>
    <submittedName>
        <fullName evidence="1">Chitinase</fullName>
    </submittedName>
</protein>